<evidence type="ECO:0000259" key="1">
    <source>
        <dbReference type="Pfam" id="PF11896"/>
    </source>
</evidence>
<evidence type="ECO:0000313" key="3">
    <source>
        <dbReference type="Proteomes" id="UP001165561"/>
    </source>
</evidence>
<accession>A0ABT5TS33</accession>
<dbReference type="InterPro" id="IPR021828">
    <property type="entry name" value="GlgE_dom_N/S"/>
</dbReference>
<dbReference type="EMBL" id="JARACI010000047">
    <property type="protein sequence ID" value="MDD9204878.1"/>
    <property type="molecule type" value="Genomic_DNA"/>
</dbReference>
<name>A0ABT5TS33_9MICO</name>
<proteinExistence type="predicted"/>
<comment type="caution">
    <text evidence="2">The sequence shown here is derived from an EMBL/GenBank/DDBJ whole genome shotgun (WGS) entry which is preliminary data.</text>
</comment>
<dbReference type="Gene3D" id="2.60.40.10">
    <property type="entry name" value="Immunoglobulins"/>
    <property type="match status" value="1"/>
</dbReference>
<dbReference type="Pfam" id="PF11896">
    <property type="entry name" value="GlgE_dom_N_S"/>
    <property type="match status" value="1"/>
</dbReference>
<feature type="non-terminal residue" evidence="2">
    <location>
        <position position="83"/>
    </location>
</feature>
<reference evidence="2" key="1">
    <citation type="submission" date="2023-02" db="EMBL/GenBank/DDBJ databases">
        <title>Georgenia sp.10Sc9-8, isolated from a soil sample collected from the Taklamakan desert.</title>
        <authorList>
            <person name="Liu S."/>
        </authorList>
    </citation>
    <scope>NUCLEOTIDE SEQUENCE</scope>
    <source>
        <strain evidence="2">10Sc9-8</strain>
    </source>
</reference>
<keyword evidence="3" id="KW-1185">Reference proteome</keyword>
<protein>
    <submittedName>
        <fullName evidence="2">DUF3416 domain-containing protein</fullName>
    </submittedName>
</protein>
<dbReference type="Proteomes" id="UP001165561">
    <property type="component" value="Unassembled WGS sequence"/>
</dbReference>
<gene>
    <name evidence="2" type="ORF">PU560_00195</name>
</gene>
<organism evidence="2 3">
    <name type="scientific">Georgenia halotolerans</name>
    <dbReference type="NCBI Taxonomy" id="3028317"/>
    <lineage>
        <taxon>Bacteria</taxon>
        <taxon>Bacillati</taxon>
        <taxon>Actinomycetota</taxon>
        <taxon>Actinomycetes</taxon>
        <taxon>Micrococcales</taxon>
        <taxon>Bogoriellaceae</taxon>
        <taxon>Georgenia</taxon>
    </lineage>
</organism>
<feature type="non-terminal residue" evidence="2">
    <location>
        <position position="1"/>
    </location>
</feature>
<sequence length="83" mass="8960">PVRATVFREGHDAVAATAVLVAPDGTDHSWAPMRDISPGLDRYEGWLTPDAPGSWGFRIEGWSDPFATWAHDATLKVDAGVDV</sequence>
<dbReference type="InterPro" id="IPR013783">
    <property type="entry name" value="Ig-like_fold"/>
</dbReference>
<feature type="domain" description="Alpha-1,4-glucan:maltose-1-phosphate maltosyltransferase" evidence="1">
    <location>
        <begin position="1"/>
        <end position="83"/>
    </location>
</feature>
<evidence type="ECO:0000313" key="2">
    <source>
        <dbReference type="EMBL" id="MDD9204878.1"/>
    </source>
</evidence>